<name>N6WZH2_9GAMM</name>
<dbReference type="Pfam" id="PF09347">
    <property type="entry name" value="DUF1989"/>
    <property type="match status" value="1"/>
</dbReference>
<accession>N6WZH2</accession>
<dbReference type="STRING" id="626887.J057_02615"/>
<dbReference type="InterPro" id="IPR017792">
    <property type="entry name" value="UAAP1"/>
</dbReference>
<keyword evidence="3" id="KW-1185">Reference proteome</keyword>
<comment type="caution">
    <text evidence="2">The sequence shown here is derived from an EMBL/GenBank/DDBJ whole genome shotgun (WGS) entry which is preliminary data.</text>
</comment>
<dbReference type="RefSeq" id="WP_004583077.1">
    <property type="nucleotide sequence ID" value="NZ_AP028878.1"/>
</dbReference>
<dbReference type="HOGENOM" id="CLU_079904_0_0_6"/>
<dbReference type="Proteomes" id="UP000013165">
    <property type="component" value="Unassembled WGS sequence"/>
</dbReference>
<evidence type="ECO:0000313" key="3">
    <source>
        <dbReference type="Proteomes" id="UP000013165"/>
    </source>
</evidence>
<sequence length="250" mass="28280">MSETLIYDYTMPGGHHWSFRMRRGTRLRLTDLEGGANAALLFYNPENLLERYNAPDTLKGQHTFKLTRGNCLYSDMGRCFASVIEDSFGWHDTVCGNLSADACLKKYGEHSYQAFRNGWFLSGEASFLTELAKYGLTERDMAANLNLFSKVYTDEAGNLAYDPSASKPGAQVVLRFDMDTLVLMHTCPHPLNPASAYPRHPVKVEFLTGPAMTEDDYCLNFRPENRRALENTRLYYLDPAISPTVAYQNP</sequence>
<dbReference type="PANTHER" id="PTHR31527:SF0">
    <property type="entry name" value="RE64534P"/>
    <property type="match status" value="1"/>
</dbReference>
<dbReference type="PATRIC" id="fig|626887.3.peg.501"/>
<gene>
    <name evidence="2" type="ORF">J057_02615</name>
</gene>
<dbReference type="PANTHER" id="PTHR31527">
    <property type="entry name" value="RE64534P"/>
    <property type="match status" value="1"/>
</dbReference>
<dbReference type="OrthoDB" id="5298498at2"/>
<organism evidence="2 3">
    <name type="scientific">Marinobacter nanhaiticus D15-8W</name>
    <dbReference type="NCBI Taxonomy" id="626887"/>
    <lineage>
        <taxon>Bacteria</taxon>
        <taxon>Pseudomonadati</taxon>
        <taxon>Pseudomonadota</taxon>
        <taxon>Gammaproteobacteria</taxon>
        <taxon>Pseudomonadales</taxon>
        <taxon>Marinobacteraceae</taxon>
        <taxon>Marinobacter</taxon>
    </lineage>
</organism>
<evidence type="ECO:0000259" key="1">
    <source>
        <dbReference type="Pfam" id="PF09347"/>
    </source>
</evidence>
<evidence type="ECO:0000313" key="2">
    <source>
        <dbReference type="EMBL" id="ENO16567.1"/>
    </source>
</evidence>
<dbReference type="AlphaFoldDB" id="N6WZH2"/>
<proteinExistence type="predicted"/>
<dbReference type="EMBL" id="APLQ01000010">
    <property type="protein sequence ID" value="ENO16567.1"/>
    <property type="molecule type" value="Genomic_DNA"/>
</dbReference>
<dbReference type="eggNOG" id="COG3665">
    <property type="taxonomic scope" value="Bacteria"/>
</dbReference>
<feature type="domain" description="DUF1989" evidence="1">
    <location>
        <begin position="10"/>
        <end position="181"/>
    </location>
</feature>
<dbReference type="InterPro" id="IPR018959">
    <property type="entry name" value="DUF1989"/>
</dbReference>
<dbReference type="NCBIfam" id="TIGR03425">
    <property type="entry name" value="urea_degr_2"/>
    <property type="match status" value="1"/>
</dbReference>
<reference evidence="2 3" key="1">
    <citation type="journal article" date="2013" name="Genome Announc.">
        <title>Genome Sequence of the Polycyclic Aromatic Hydrocarbon-Degrading Bacterium Strain Marinobacter nanhaiticus D15-8WT.</title>
        <authorList>
            <person name="Cui Z."/>
            <person name="Gao W."/>
            <person name="Li Q."/>
            <person name="Xu G."/>
            <person name="Zheng L."/>
        </authorList>
    </citation>
    <scope>NUCLEOTIDE SEQUENCE [LARGE SCALE GENOMIC DNA]</scope>
    <source>
        <strain evidence="2 3">D15-8W</strain>
    </source>
</reference>
<protein>
    <submittedName>
        <fullName evidence="2">Urea carboxylase-associated family protein</fullName>
    </submittedName>
</protein>